<evidence type="ECO:0000313" key="1">
    <source>
        <dbReference type="EMBL" id="CEK63839.1"/>
    </source>
</evidence>
<dbReference type="EMBL" id="HACG01016974">
    <property type="protein sequence ID" value="CEK63839.1"/>
    <property type="molecule type" value="Transcribed_RNA"/>
</dbReference>
<gene>
    <name evidence="1" type="primary">ORF49687</name>
</gene>
<protein>
    <submittedName>
        <fullName evidence="1">Uncharacterized protein</fullName>
    </submittedName>
</protein>
<organism evidence="1">
    <name type="scientific">Arion vulgaris</name>
    <dbReference type="NCBI Taxonomy" id="1028688"/>
    <lineage>
        <taxon>Eukaryota</taxon>
        <taxon>Metazoa</taxon>
        <taxon>Spiralia</taxon>
        <taxon>Lophotrochozoa</taxon>
        <taxon>Mollusca</taxon>
        <taxon>Gastropoda</taxon>
        <taxon>Heterobranchia</taxon>
        <taxon>Euthyneura</taxon>
        <taxon>Panpulmonata</taxon>
        <taxon>Eupulmonata</taxon>
        <taxon>Stylommatophora</taxon>
        <taxon>Helicina</taxon>
        <taxon>Arionoidea</taxon>
        <taxon>Arionidae</taxon>
        <taxon>Arion</taxon>
    </lineage>
</organism>
<accession>A0A0B6Z5B6</accession>
<reference evidence="1" key="1">
    <citation type="submission" date="2014-12" db="EMBL/GenBank/DDBJ databases">
        <title>Insight into the proteome of Arion vulgaris.</title>
        <authorList>
            <person name="Aradska J."/>
            <person name="Bulat T."/>
            <person name="Smidak R."/>
            <person name="Sarate P."/>
            <person name="Gangsoo J."/>
            <person name="Sialana F."/>
            <person name="Bilban M."/>
            <person name="Lubec G."/>
        </authorList>
    </citation>
    <scope>NUCLEOTIDE SEQUENCE</scope>
    <source>
        <tissue evidence="1">Skin</tissue>
    </source>
</reference>
<proteinExistence type="predicted"/>
<name>A0A0B6Z5B6_9EUPU</name>
<sequence length="77" mass="9010">MNTSMLKQGRGVVPATKQDGLPLCLNLFTNFICRTVKRDLKFKTCYPEDCNHLNMLLWMYYPWIQPTLQVKNVGLKM</sequence>
<dbReference type="AlphaFoldDB" id="A0A0B6Z5B6"/>